<evidence type="ECO:0000313" key="3">
    <source>
        <dbReference type="Proteomes" id="UP000178099"/>
    </source>
</evidence>
<dbReference type="AlphaFoldDB" id="A0A1G2DH11"/>
<dbReference type="EMBL" id="MHLN01000008">
    <property type="protein sequence ID" value="OGZ12251.1"/>
    <property type="molecule type" value="Genomic_DNA"/>
</dbReference>
<proteinExistence type="predicted"/>
<evidence type="ECO:0000313" key="2">
    <source>
        <dbReference type="EMBL" id="OGZ12251.1"/>
    </source>
</evidence>
<name>A0A1G2DH11_9BACT</name>
<evidence type="ECO:0000256" key="1">
    <source>
        <dbReference type="SAM" id="Phobius"/>
    </source>
</evidence>
<dbReference type="Proteomes" id="UP000178099">
    <property type="component" value="Unassembled WGS sequence"/>
</dbReference>
<sequence>MFKPIALAHSFAALVAVFFVVLYALQVTVPGLFKLIFNAQFYGADIAKLVPKMAFGDWVQILVVSVVTAWVMGYVWGWLYNHFAKK</sequence>
<feature type="transmembrane region" description="Helical" evidence="1">
    <location>
        <begin position="58"/>
        <end position="80"/>
    </location>
</feature>
<keyword evidence="1" id="KW-0812">Transmembrane</keyword>
<evidence type="ECO:0008006" key="4">
    <source>
        <dbReference type="Google" id="ProtNLM"/>
    </source>
</evidence>
<feature type="transmembrane region" description="Helical" evidence="1">
    <location>
        <begin position="7"/>
        <end position="25"/>
    </location>
</feature>
<gene>
    <name evidence="2" type="ORF">A3D67_04610</name>
</gene>
<keyword evidence="1" id="KW-0472">Membrane</keyword>
<comment type="caution">
    <text evidence="2">The sequence shown here is derived from an EMBL/GenBank/DDBJ whole genome shotgun (WGS) entry which is preliminary data.</text>
</comment>
<accession>A0A1G2DH11</accession>
<organism evidence="2 3">
    <name type="scientific">Candidatus Lloydbacteria bacterium RIFCSPHIGHO2_02_FULL_51_22</name>
    <dbReference type="NCBI Taxonomy" id="1798663"/>
    <lineage>
        <taxon>Bacteria</taxon>
        <taxon>Candidatus Lloydiibacteriota</taxon>
    </lineage>
</organism>
<keyword evidence="1" id="KW-1133">Transmembrane helix</keyword>
<reference evidence="2 3" key="1">
    <citation type="journal article" date="2016" name="Nat. Commun.">
        <title>Thousands of microbial genomes shed light on interconnected biogeochemical processes in an aquifer system.</title>
        <authorList>
            <person name="Anantharaman K."/>
            <person name="Brown C.T."/>
            <person name="Hug L.A."/>
            <person name="Sharon I."/>
            <person name="Castelle C.J."/>
            <person name="Probst A.J."/>
            <person name="Thomas B.C."/>
            <person name="Singh A."/>
            <person name="Wilkins M.J."/>
            <person name="Karaoz U."/>
            <person name="Brodie E.L."/>
            <person name="Williams K.H."/>
            <person name="Hubbard S.S."/>
            <person name="Banfield J.F."/>
        </authorList>
    </citation>
    <scope>NUCLEOTIDE SEQUENCE [LARGE SCALE GENOMIC DNA]</scope>
</reference>
<protein>
    <recommendedName>
        <fullName evidence="4">DUF2062 domain-containing protein</fullName>
    </recommendedName>
</protein>